<evidence type="ECO:0000256" key="1">
    <source>
        <dbReference type="ARBA" id="ARBA00022649"/>
    </source>
</evidence>
<keyword evidence="3" id="KW-1185">Reference proteome</keyword>
<name>A0A1X1W145_MYCGS</name>
<accession>A0A1X1W145</accession>
<dbReference type="RefSeq" id="WP_036408740.1">
    <property type="nucleotide sequence ID" value="NZ_LQOX01000010.1"/>
</dbReference>
<proteinExistence type="predicted"/>
<dbReference type="Pfam" id="PF07704">
    <property type="entry name" value="PSK_trans_fac"/>
    <property type="match status" value="1"/>
</dbReference>
<dbReference type="Proteomes" id="UP000193738">
    <property type="component" value="Unassembled WGS sequence"/>
</dbReference>
<protein>
    <submittedName>
        <fullName evidence="2">Antitoxin</fullName>
    </submittedName>
</protein>
<dbReference type="AlphaFoldDB" id="A0A1X1W145"/>
<dbReference type="EMBL" id="LQOX01000010">
    <property type="protein sequence ID" value="ORV79471.1"/>
    <property type="molecule type" value="Genomic_DNA"/>
</dbReference>
<evidence type="ECO:0000313" key="3">
    <source>
        <dbReference type="Proteomes" id="UP000193738"/>
    </source>
</evidence>
<keyword evidence="1" id="KW-1277">Toxin-antitoxin system</keyword>
<comment type="caution">
    <text evidence="2">The sequence shown here is derived from an EMBL/GenBank/DDBJ whole genome shotgun (WGS) entry which is preliminary data.</text>
</comment>
<organism evidence="2 3">
    <name type="scientific">Mycobacterium gastri</name>
    <dbReference type="NCBI Taxonomy" id="1777"/>
    <lineage>
        <taxon>Bacteria</taxon>
        <taxon>Bacillati</taxon>
        <taxon>Actinomycetota</taxon>
        <taxon>Actinomycetes</taxon>
        <taxon>Mycobacteriales</taxon>
        <taxon>Mycobacteriaceae</taxon>
        <taxon>Mycobacterium</taxon>
    </lineage>
</organism>
<evidence type="ECO:0000313" key="2">
    <source>
        <dbReference type="EMBL" id="ORV79471.1"/>
    </source>
</evidence>
<dbReference type="InterPro" id="IPR011660">
    <property type="entry name" value="VapB-like"/>
</dbReference>
<reference evidence="2 3" key="1">
    <citation type="submission" date="2016-01" db="EMBL/GenBank/DDBJ databases">
        <title>The new phylogeny of the genus Mycobacterium.</title>
        <authorList>
            <person name="Tarcisio F."/>
            <person name="Conor M."/>
            <person name="Antonella G."/>
            <person name="Elisabetta G."/>
            <person name="Giulia F.S."/>
            <person name="Sara T."/>
            <person name="Anna F."/>
            <person name="Clotilde B."/>
            <person name="Roberto B."/>
            <person name="Veronica D.S."/>
            <person name="Fabio R."/>
            <person name="Monica P."/>
            <person name="Olivier J."/>
            <person name="Enrico T."/>
            <person name="Nicola S."/>
        </authorList>
    </citation>
    <scope>NUCLEOTIDE SEQUENCE [LARGE SCALE GENOMIC DNA]</scope>
    <source>
        <strain evidence="2 3">DSM 43505</strain>
    </source>
</reference>
<gene>
    <name evidence="2" type="ORF">AWC07_22215</name>
</gene>
<sequence length="81" mass="8862">MALNIKDASVHQAVRQITTITGESQAQAVATAVKERLARLQRDDLAARLLAIGHNTASRMNPETKRLDHAAMLYDERGLPA</sequence>
<dbReference type="STRING" id="1777.AWC07_22215"/>